<evidence type="ECO:0000256" key="3">
    <source>
        <dbReference type="ARBA" id="ARBA00022679"/>
    </source>
</evidence>
<name>A0A1G2MC66_9BACT</name>
<evidence type="ECO:0000256" key="8">
    <source>
        <dbReference type="RuleBase" id="RU000532"/>
    </source>
</evidence>
<evidence type="ECO:0000256" key="2">
    <source>
        <dbReference type="ARBA" id="ARBA00013061"/>
    </source>
</evidence>
<keyword evidence="4" id="KW-0547">Nucleotide-binding</keyword>
<evidence type="ECO:0000256" key="7">
    <source>
        <dbReference type="PIRSR" id="PIRSR000724-2"/>
    </source>
</evidence>
<dbReference type="GO" id="GO:0006094">
    <property type="term" value="P:gluconeogenesis"/>
    <property type="evidence" value="ECO:0007669"/>
    <property type="project" value="TreeGrafter"/>
</dbReference>
<organism evidence="9 10">
    <name type="scientific">Candidatus Taylorbacteria bacterium RIFCSPHIGHO2_01_FULL_51_15</name>
    <dbReference type="NCBI Taxonomy" id="1802304"/>
    <lineage>
        <taxon>Bacteria</taxon>
        <taxon>Candidatus Tayloriibacteriota</taxon>
    </lineage>
</organism>
<gene>
    <name evidence="9" type="ORF">A2849_03665</name>
</gene>
<dbReference type="AlphaFoldDB" id="A0A1G2MC66"/>
<dbReference type="Pfam" id="PF00162">
    <property type="entry name" value="PGK"/>
    <property type="match status" value="1"/>
</dbReference>
<dbReference type="EC" id="2.7.2.3" evidence="2 8"/>
<protein>
    <recommendedName>
        <fullName evidence="2 8">Phosphoglycerate kinase</fullName>
        <ecNumber evidence="2 8">2.7.2.3</ecNumber>
    </recommendedName>
</protein>
<evidence type="ECO:0000256" key="1">
    <source>
        <dbReference type="ARBA" id="ARBA00000642"/>
    </source>
</evidence>
<dbReference type="InterPro" id="IPR036043">
    <property type="entry name" value="Phosphoglycerate_kinase_sf"/>
</dbReference>
<dbReference type="InterPro" id="IPR001576">
    <property type="entry name" value="Phosphoglycerate_kinase"/>
</dbReference>
<dbReference type="PIRSF" id="PIRSF000724">
    <property type="entry name" value="Pgk"/>
    <property type="match status" value="1"/>
</dbReference>
<proteinExistence type="inferred from homology"/>
<dbReference type="GO" id="GO:0043531">
    <property type="term" value="F:ADP binding"/>
    <property type="evidence" value="ECO:0007669"/>
    <property type="project" value="TreeGrafter"/>
</dbReference>
<feature type="binding site" evidence="7">
    <location>
        <position position="303"/>
    </location>
    <ligand>
        <name>ATP</name>
        <dbReference type="ChEBI" id="CHEBI:30616"/>
    </ligand>
</feature>
<dbReference type="PANTHER" id="PTHR11406:SF23">
    <property type="entry name" value="PHOSPHOGLYCERATE KINASE 1, CHLOROPLASTIC-RELATED"/>
    <property type="match status" value="1"/>
</dbReference>
<dbReference type="SUPFAM" id="SSF53748">
    <property type="entry name" value="Phosphoglycerate kinase"/>
    <property type="match status" value="1"/>
</dbReference>
<evidence type="ECO:0000256" key="5">
    <source>
        <dbReference type="ARBA" id="ARBA00022777"/>
    </source>
</evidence>
<accession>A0A1G2MC66</accession>
<evidence type="ECO:0000313" key="9">
    <source>
        <dbReference type="EMBL" id="OHA21496.1"/>
    </source>
</evidence>
<dbReference type="PRINTS" id="PR00477">
    <property type="entry name" value="PHGLYCKINASE"/>
</dbReference>
<feature type="binding site" evidence="7">
    <location>
        <position position="192"/>
    </location>
    <ligand>
        <name>ATP</name>
        <dbReference type="ChEBI" id="CHEBI:30616"/>
    </ligand>
</feature>
<dbReference type="GO" id="GO:0004618">
    <property type="term" value="F:phosphoglycerate kinase activity"/>
    <property type="evidence" value="ECO:0007669"/>
    <property type="project" value="UniProtKB-EC"/>
</dbReference>
<dbReference type="InterPro" id="IPR015824">
    <property type="entry name" value="Phosphoglycerate_kinase_N"/>
</dbReference>
<dbReference type="GO" id="GO:0006096">
    <property type="term" value="P:glycolytic process"/>
    <property type="evidence" value="ECO:0007669"/>
    <property type="project" value="InterPro"/>
</dbReference>
<reference evidence="9 10" key="1">
    <citation type="journal article" date="2016" name="Nat. Commun.">
        <title>Thousands of microbial genomes shed light on interconnected biogeochemical processes in an aquifer system.</title>
        <authorList>
            <person name="Anantharaman K."/>
            <person name="Brown C.T."/>
            <person name="Hug L.A."/>
            <person name="Sharon I."/>
            <person name="Castelle C.J."/>
            <person name="Probst A.J."/>
            <person name="Thomas B.C."/>
            <person name="Singh A."/>
            <person name="Wilkins M.J."/>
            <person name="Karaoz U."/>
            <person name="Brodie E.L."/>
            <person name="Williams K.H."/>
            <person name="Hubbard S.S."/>
            <person name="Banfield J.F."/>
        </authorList>
    </citation>
    <scope>NUCLEOTIDE SEQUENCE [LARGE SCALE GENOMIC DNA]</scope>
</reference>
<dbReference type="PANTHER" id="PTHR11406">
    <property type="entry name" value="PHOSPHOGLYCERATE KINASE"/>
    <property type="match status" value="1"/>
</dbReference>
<dbReference type="GO" id="GO:0005829">
    <property type="term" value="C:cytosol"/>
    <property type="evidence" value="ECO:0007669"/>
    <property type="project" value="TreeGrafter"/>
</dbReference>
<comment type="catalytic activity">
    <reaction evidence="1 8">
        <text>(2R)-3-phosphoglycerate + ATP = (2R)-3-phospho-glyceroyl phosphate + ADP</text>
        <dbReference type="Rhea" id="RHEA:14801"/>
        <dbReference type="ChEBI" id="CHEBI:30616"/>
        <dbReference type="ChEBI" id="CHEBI:57604"/>
        <dbReference type="ChEBI" id="CHEBI:58272"/>
        <dbReference type="ChEBI" id="CHEBI:456216"/>
        <dbReference type="EC" id="2.7.2.3"/>
    </reaction>
</comment>
<comment type="caution">
    <text evidence="9">The sequence shown here is derived from an EMBL/GenBank/DDBJ whole genome shotgun (WGS) entry which is preliminary data.</text>
</comment>
<evidence type="ECO:0000256" key="6">
    <source>
        <dbReference type="ARBA" id="ARBA00022840"/>
    </source>
</evidence>
<keyword evidence="3 8" id="KW-0808">Transferase</keyword>
<keyword evidence="5 8" id="KW-0418">Kinase</keyword>
<keyword evidence="6 7" id="KW-0067">ATP-binding</keyword>
<feature type="binding site" evidence="7">
    <location>
        <begin position="328"/>
        <end position="331"/>
    </location>
    <ligand>
        <name>ATP</name>
        <dbReference type="ChEBI" id="CHEBI:30616"/>
    </ligand>
</feature>
<evidence type="ECO:0000256" key="4">
    <source>
        <dbReference type="ARBA" id="ARBA00022741"/>
    </source>
</evidence>
<comment type="similarity">
    <text evidence="8">Belongs to the phosphoglycerate kinase family.</text>
</comment>
<dbReference type="Gene3D" id="3.40.50.1260">
    <property type="entry name" value="Phosphoglycerate kinase, N-terminal domain"/>
    <property type="match status" value="2"/>
</dbReference>
<sequence length="378" mass="41082">MNLPLLRDAGDLRGKRVLLRLDLDLPLEQGRLEDAHRINRARKTLDFLKNGGAKTLIIGHVGRDPKETLRPIGDYLRTFLPIVFAEGVEVAKEKLRVAEEGTFVLLENLRSFKGETENDPTFARALAALADVYVNEAFAVSHREHASIALAPKLLKSFAGFVFAEEVQNLSKAFTPTHPALLILGGAKFETKTPLIKRFLGIVDDVYVSGALANDIYRARGYETGVSLVSSYTLPDSILRSPKLHVPSDVIVRTLHGPVERGPDTLEENEKIVDAGSDALSDLRVLVEKAAFVLWNGPLGEYEAGFDQGTIALAQMLAECDAETIIGGGDSLAVVSKLGLLERFSFVSTGGGAMLEFLANETLPGIQALQKQARNGEL</sequence>
<evidence type="ECO:0000313" key="10">
    <source>
        <dbReference type="Proteomes" id="UP000178121"/>
    </source>
</evidence>
<dbReference type="EMBL" id="MHRI01000007">
    <property type="protein sequence ID" value="OHA21496.1"/>
    <property type="molecule type" value="Genomic_DNA"/>
</dbReference>
<dbReference type="GO" id="GO:0005524">
    <property type="term" value="F:ATP binding"/>
    <property type="evidence" value="ECO:0007669"/>
    <property type="project" value="UniProtKB-KW"/>
</dbReference>
<dbReference type="Proteomes" id="UP000178121">
    <property type="component" value="Unassembled WGS sequence"/>
</dbReference>